<sequence>MRYLSFSTCVIGAFCILTETSFAQSSGWKRDYLKLENTPLNFRCGSLKVKCDDAGFRPIYLNGVLYLKDEKKEVSTEGVRLLSQSNSKSPFFDSELLLSNEFAGIHSAVSVGNRIPSSYFVLSNGSKVEGKFEPELYLIKSKNLLNAISLKEQDLQPSASLPRGNTKAGGIINHCTFPAQKEVNISSFKDFAEFINVRNLATQTLYRCIANLSQPPTQITSTSNTESLAVTSLKNPVINGNAIREKIFDIISRKNGVANKANIVDALMTDRGILFAIDEYESSTFKKPLAVAFVWVPISIFDNDSIELNSKNGVFVDFSDFIEQTFDSPVQVSALTLDDKHSEMVKFSITVRKGITTSFYSTPLAKLTEQHNSEKFELLIGATANGHRTLIFPGIVSHFVPIGSDEWLLLSNIVDSSNTETSKYFSIKRDTYVELSMPTRK</sequence>
<gene>
    <name evidence="1" type="ORF">H8K55_16150</name>
</gene>
<accession>A0ABR6YF00</accession>
<dbReference type="RefSeq" id="WP_186943099.1">
    <property type="nucleotide sequence ID" value="NZ_JACOGA010000016.1"/>
</dbReference>
<proteinExistence type="predicted"/>
<organism evidence="1 2">
    <name type="scientific">Undibacterium flavidum</name>
    <dbReference type="NCBI Taxonomy" id="2762297"/>
    <lineage>
        <taxon>Bacteria</taxon>
        <taxon>Pseudomonadati</taxon>
        <taxon>Pseudomonadota</taxon>
        <taxon>Betaproteobacteria</taxon>
        <taxon>Burkholderiales</taxon>
        <taxon>Oxalobacteraceae</taxon>
        <taxon>Undibacterium</taxon>
    </lineage>
</organism>
<comment type="caution">
    <text evidence="1">The sequence shown here is derived from an EMBL/GenBank/DDBJ whole genome shotgun (WGS) entry which is preliminary data.</text>
</comment>
<dbReference type="Proteomes" id="UP000624279">
    <property type="component" value="Unassembled WGS sequence"/>
</dbReference>
<keyword evidence="2" id="KW-1185">Reference proteome</keyword>
<reference evidence="1 2" key="1">
    <citation type="submission" date="2020-08" db="EMBL/GenBank/DDBJ databases">
        <title>Novel species isolated from subtropical streams in China.</title>
        <authorList>
            <person name="Lu H."/>
        </authorList>
    </citation>
    <scope>NUCLEOTIDE SEQUENCE [LARGE SCALE GENOMIC DNA]</scope>
    <source>
        <strain evidence="1 2">LX15W</strain>
    </source>
</reference>
<evidence type="ECO:0000313" key="1">
    <source>
        <dbReference type="EMBL" id="MBC3875122.1"/>
    </source>
</evidence>
<name>A0ABR6YF00_9BURK</name>
<protein>
    <submittedName>
        <fullName evidence="1">Uncharacterized protein</fullName>
    </submittedName>
</protein>
<dbReference type="EMBL" id="JACOGA010000016">
    <property type="protein sequence ID" value="MBC3875122.1"/>
    <property type="molecule type" value="Genomic_DNA"/>
</dbReference>
<evidence type="ECO:0000313" key="2">
    <source>
        <dbReference type="Proteomes" id="UP000624279"/>
    </source>
</evidence>